<evidence type="ECO:0000313" key="2">
    <source>
        <dbReference type="EMBL" id="PBK85160.1"/>
    </source>
</evidence>
<accession>A0A2H3CTI1</accession>
<feature type="compositionally biased region" description="Basic residues" evidence="1">
    <location>
        <begin position="329"/>
        <end position="342"/>
    </location>
</feature>
<dbReference type="EMBL" id="KZ293693">
    <property type="protein sequence ID" value="PBK85160.1"/>
    <property type="molecule type" value="Genomic_DNA"/>
</dbReference>
<evidence type="ECO:0000256" key="1">
    <source>
        <dbReference type="SAM" id="MobiDB-lite"/>
    </source>
</evidence>
<dbReference type="InParanoid" id="A0A2H3CTI1"/>
<dbReference type="Proteomes" id="UP000217790">
    <property type="component" value="Unassembled WGS sequence"/>
</dbReference>
<sequence length="449" mass="49147">MDNGTTNPSALGPSPTQRTTFAQRNSDKDILLIRHHKKATTDANIALCKATSALARKALANDLEAFIAECKSTLDLLAAKHSVSEESICQSITTAMVYKKHHAPNLANAILSDKMARINKDISSCQILVPGEHLKLKDIKSTIANDAIYQDLSDDMLYGVAIDVQSSIGRVQHEMASCAYRMGVVGFSLFSRGHLKDQAIPECVDVEGTLDFFPEALNMNVVKHPQEDRNAMRKEAMKAIVDGLECITHHKVHMNYNSFDSTIKSQHHIQIVGWPKGVEFRSPSDIGSTKDLHALRNALRSRACYWVRMSKQEVEEFEKELAQGEKKTQKTHKDKGTKRRHIVNGEDGGKEDNDGKDGGKDDNEQEEHERPPKQKKTGVTKNSTAKKATRKKGAAGKAVGKESGSSKGRGKHLQGMLPPKSREFIDSDDDSEDAADLGGGPSEGGADAG</sequence>
<dbReference type="AlphaFoldDB" id="A0A2H3CTI1"/>
<proteinExistence type="predicted"/>
<dbReference type="OrthoDB" id="3253416at2759"/>
<feature type="region of interest" description="Disordered" evidence="1">
    <location>
        <begin position="321"/>
        <end position="449"/>
    </location>
</feature>
<evidence type="ECO:0000313" key="3">
    <source>
        <dbReference type="Proteomes" id="UP000217790"/>
    </source>
</evidence>
<organism evidence="2 3">
    <name type="scientific">Armillaria gallica</name>
    <name type="common">Bulbous honey fungus</name>
    <name type="synonym">Armillaria bulbosa</name>
    <dbReference type="NCBI Taxonomy" id="47427"/>
    <lineage>
        <taxon>Eukaryota</taxon>
        <taxon>Fungi</taxon>
        <taxon>Dikarya</taxon>
        <taxon>Basidiomycota</taxon>
        <taxon>Agaricomycotina</taxon>
        <taxon>Agaricomycetes</taxon>
        <taxon>Agaricomycetidae</taxon>
        <taxon>Agaricales</taxon>
        <taxon>Marasmiineae</taxon>
        <taxon>Physalacriaceae</taxon>
        <taxon>Armillaria</taxon>
    </lineage>
</organism>
<reference evidence="3" key="1">
    <citation type="journal article" date="2017" name="Nat. Ecol. Evol.">
        <title>Genome expansion and lineage-specific genetic innovations in the forest pathogenic fungi Armillaria.</title>
        <authorList>
            <person name="Sipos G."/>
            <person name="Prasanna A.N."/>
            <person name="Walter M.C."/>
            <person name="O'Connor E."/>
            <person name="Balint B."/>
            <person name="Krizsan K."/>
            <person name="Kiss B."/>
            <person name="Hess J."/>
            <person name="Varga T."/>
            <person name="Slot J."/>
            <person name="Riley R."/>
            <person name="Boka B."/>
            <person name="Rigling D."/>
            <person name="Barry K."/>
            <person name="Lee J."/>
            <person name="Mihaltcheva S."/>
            <person name="LaButti K."/>
            <person name="Lipzen A."/>
            <person name="Waldron R."/>
            <person name="Moloney N.M."/>
            <person name="Sperisen C."/>
            <person name="Kredics L."/>
            <person name="Vagvoelgyi C."/>
            <person name="Patrignani A."/>
            <person name="Fitzpatrick D."/>
            <person name="Nagy I."/>
            <person name="Doyle S."/>
            <person name="Anderson J.B."/>
            <person name="Grigoriev I.V."/>
            <person name="Gueldener U."/>
            <person name="Muensterkoetter M."/>
            <person name="Nagy L.G."/>
        </authorList>
    </citation>
    <scope>NUCLEOTIDE SEQUENCE [LARGE SCALE GENOMIC DNA]</scope>
    <source>
        <strain evidence="3">Ar21-2</strain>
    </source>
</reference>
<feature type="compositionally biased region" description="Basic and acidic residues" evidence="1">
    <location>
        <begin position="343"/>
        <end position="372"/>
    </location>
</feature>
<name>A0A2H3CTI1_ARMGA</name>
<protein>
    <submittedName>
        <fullName evidence="2">Uncharacterized protein</fullName>
    </submittedName>
</protein>
<feature type="compositionally biased region" description="Low complexity" evidence="1">
    <location>
        <begin position="395"/>
        <end position="406"/>
    </location>
</feature>
<keyword evidence="3" id="KW-1185">Reference proteome</keyword>
<dbReference type="STRING" id="47427.A0A2H3CTI1"/>
<feature type="compositionally biased region" description="Gly residues" evidence="1">
    <location>
        <begin position="437"/>
        <end position="449"/>
    </location>
</feature>
<feature type="region of interest" description="Disordered" evidence="1">
    <location>
        <begin position="1"/>
        <end position="20"/>
    </location>
</feature>
<gene>
    <name evidence="2" type="ORF">ARMGADRAFT_1036642</name>
</gene>
<feature type="compositionally biased region" description="Acidic residues" evidence="1">
    <location>
        <begin position="426"/>
        <end position="435"/>
    </location>
</feature>